<evidence type="ECO:0000313" key="2">
    <source>
        <dbReference type="EMBL" id="ELR08220.1"/>
    </source>
</evidence>
<dbReference type="Proteomes" id="UP000011064">
    <property type="component" value="Unassembled WGS sequence"/>
</dbReference>
<gene>
    <name evidence="2" type="ORF">GMDG_08618</name>
</gene>
<organism evidence="2 3">
    <name type="scientific">Pseudogymnoascus destructans (strain ATCC MYA-4855 / 20631-21)</name>
    <name type="common">Bat white-nose syndrome fungus</name>
    <name type="synonym">Geomyces destructans</name>
    <dbReference type="NCBI Taxonomy" id="658429"/>
    <lineage>
        <taxon>Eukaryota</taxon>
        <taxon>Fungi</taxon>
        <taxon>Dikarya</taxon>
        <taxon>Ascomycota</taxon>
        <taxon>Pezizomycotina</taxon>
        <taxon>Leotiomycetes</taxon>
        <taxon>Thelebolales</taxon>
        <taxon>Thelebolaceae</taxon>
        <taxon>Pseudogymnoascus</taxon>
    </lineage>
</organism>
<feature type="region of interest" description="Disordered" evidence="1">
    <location>
        <begin position="1"/>
        <end position="51"/>
    </location>
</feature>
<evidence type="ECO:0000256" key="1">
    <source>
        <dbReference type="SAM" id="MobiDB-lite"/>
    </source>
</evidence>
<dbReference type="AlphaFoldDB" id="L8G4M0"/>
<sequence length="136" mass="15292">MASQEKRITRATSGGATPAAETIEASPPTLGPEASSSAMSKADRMPSKLAALKNRIEEERAYYNTMEEALQVFRRSHGDDYSAYPEEVRVFAERQARIQEEGRRKRPFGKVKDPKVYKGESTRELNEFMASIRASF</sequence>
<keyword evidence="3" id="KW-1185">Reference proteome</keyword>
<evidence type="ECO:0000313" key="3">
    <source>
        <dbReference type="Proteomes" id="UP000011064"/>
    </source>
</evidence>
<accession>L8G4M0</accession>
<dbReference type="VEuPathDB" id="FungiDB:GMDG_08618"/>
<proteinExistence type="predicted"/>
<dbReference type="EMBL" id="GL573620">
    <property type="protein sequence ID" value="ELR08220.1"/>
    <property type="molecule type" value="Genomic_DNA"/>
</dbReference>
<dbReference type="HOGENOM" id="CLU_117773_0_0_1"/>
<name>L8G4M0_PSED2</name>
<reference evidence="3" key="1">
    <citation type="submission" date="2010-09" db="EMBL/GenBank/DDBJ databases">
        <title>The genome sequence of Geomyces destructans 20631-21.</title>
        <authorList>
            <consortium name="The Broad Institute Genome Sequencing Platform"/>
            <person name="Cuomo C.A."/>
            <person name="Blehert D.S."/>
            <person name="Lorch J.M."/>
            <person name="Young S.K."/>
            <person name="Zeng Q."/>
            <person name="Gargeya S."/>
            <person name="Fitzgerald M."/>
            <person name="Haas B."/>
            <person name="Abouelleil A."/>
            <person name="Alvarado L."/>
            <person name="Arachchi H.M."/>
            <person name="Berlin A."/>
            <person name="Brown A."/>
            <person name="Chapman S.B."/>
            <person name="Chen Z."/>
            <person name="Dunbar C."/>
            <person name="Freedman E."/>
            <person name="Gearin G."/>
            <person name="Gellesch M."/>
            <person name="Goldberg J."/>
            <person name="Griggs A."/>
            <person name="Gujja S."/>
            <person name="Heiman D."/>
            <person name="Howarth C."/>
            <person name="Larson L."/>
            <person name="Lui A."/>
            <person name="MacDonald P.J.P."/>
            <person name="Montmayeur A."/>
            <person name="Murphy C."/>
            <person name="Neiman D."/>
            <person name="Pearson M."/>
            <person name="Priest M."/>
            <person name="Roberts A."/>
            <person name="Saif S."/>
            <person name="Shea T."/>
            <person name="Shenoy N."/>
            <person name="Sisk P."/>
            <person name="Stolte C."/>
            <person name="Sykes S."/>
            <person name="Wortman J."/>
            <person name="Nusbaum C."/>
            <person name="Birren B."/>
        </authorList>
    </citation>
    <scope>NUCLEOTIDE SEQUENCE [LARGE SCALE GENOMIC DNA]</scope>
    <source>
        <strain evidence="3">ATCC MYA-4855 / 20631-21</strain>
    </source>
</reference>
<dbReference type="InParanoid" id="L8G4M0"/>
<protein>
    <submittedName>
        <fullName evidence="2">Uncharacterized protein</fullName>
    </submittedName>
</protein>